<name>A0ABV4D9E3_9LACT</name>
<comment type="caution">
    <text evidence="2">The sequence shown here is derived from an EMBL/GenBank/DDBJ whole genome shotgun (WGS) entry which is preliminary data.</text>
</comment>
<keyword evidence="3" id="KW-1185">Reference proteome</keyword>
<dbReference type="InterPro" id="IPR001387">
    <property type="entry name" value="Cro/C1-type_HTH"/>
</dbReference>
<evidence type="ECO:0000259" key="1">
    <source>
        <dbReference type="PROSITE" id="PS50943"/>
    </source>
</evidence>
<sequence>MSVFSRIKELADKRKISIKALSLKLGFGENTIYKWKQTKPKAEDLAKVADYFYVTVDYLLGREELSVHISDSDLSTMLEGAEAYNGQPMTESDKEAIRMATEMYLLGKYGPKK</sequence>
<dbReference type="RefSeq" id="WP_369918556.1">
    <property type="nucleotide sequence ID" value="NZ_JBCLSQ010000018.1"/>
</dbReference>
<dbReference type="InterPro" id="IPR010982">
    <property type="entry name" value="Lambda_DNA-bd_dom_sf"/>
</dbReference>
<reference evidence="2 3" key="1">
    <citation type="submission" date="2024-03" db="EMBL/GenBank/DDBJ databases">
        <title>Mouse gut bacterial collection (mGBC) of GemPharmatech.</title>
        <authorList>
            <person name="He Y."/>
            <person name="Dong L."/>
            <person name="Wu D."/>
            <person name="Gao X."/>
            <person name="Lin Z."/>
        </authorList>
    </citation>
    <scope>NUCLEOTIDE SEQUENCE [LARGE SCALE GENOMIC DNA]</scope>
    <source>
        <strain evidence="2 3">20-218</strain>
    </source>
</reference>
<organism evidence="2 3">
    <name type="scientific">Lactococcus muris</name>
    <dbReference type="NCBI Taxonomy" id="2941330"/>
    <lineage>
        <taxon>Bacteria</taxon>
        <taxon>Bacillati</taxon>
        <taxon>Bacillota</taxon>
        <taxon>Bacilli</taxon>
        <taxon>Lactobacillales</taxon>
        <taxon>Streptococcaceae</taxon>
        <taxon>Lactococcus</taxon>
    </lineage>
</organism>
<dbReference type="CDD" id="cd00093">
    <property type="entry name" value="HTH_XRE"/>
    <property type="match status" value="1"/>
</dbReference>
<dbReference type="Gene3D" id="1.10.260.40">
    <property type="entry name" value="lambda repressor-like DNA-binding domains"/>
    <property type="match status" value="1"/>
</dbReference>
<feature type="domain" description="HTH cro/C1-type" evidence="1">
    <location>
        <begin position="7"/>
        <end position="59"/>
    </location>
</feature>
<accession>A0ABV4D9E3</accession>
<protein>
    <submittedName>
        <fullName evidence="2">Helix-turn-helix transcriptional regulator</fullName>
    </submittedName>
</protein>
<dbReference type="SMART" id="SM00530">
    <property type="entry name" value="HTH_XRE"/>
    <property type="match status" value="1"/>
</dbReference>
<dbReference type="PROSITE" id="PS50943">
    <property type="entry name" value="HTH_CROC1"/>
    <property type="match status" value="1"/>
</dbReference>
<dbReference type="SUPFAM" id="SSF47413">
    <property type="entry name" value="lambda repressor-like DNA-binding domains"/>
    <property type="match status" value="1"/>
</dbReference>
<dbReference type="EMBL" id="JBCLSQ010000018">
    <property type="protein sequence ID" value="MEY8538383.1"/>
    <property type="molecule type" value="Genomic_DNA"/>
</dbReference>
<evidence type="ECO:0000313" key="3">
    <source>
        <dbReference type="Proteomes" id="UP001565242"/>
    </source>
</evidence>
<proteinExistence type="predicted"/>
<evidence type="ECO:0000313" key="2">
    <source>
        <dbReference type="EMBL" id="MEY8538383.1"/>
    </source>
</evidence>
<gene>
    <name evidence="2" type="ORF">AALM99_08005</name>
</gene>
<dbReference type="Proteomes" id="UP001565242">
    <property type="component" value="Unassembled WGS sequence"/>
</dbReference>
<dbReference type="Pfam" id="PF13443">
    <property type="entry name" value="HTH_26"/>
    <property type="match status" value="1"/>
</dbReference>